<proteinExistence type="predicted"/>
<dbReference type="Proteomes" id="UP000613740">
    <property type="component" value="Unassembled WGS sequence"/>
</dbReference>
<dbReference type="AlphaFoldDB" id="A0A835TMD1"/>
<name>A0A835TMD1_9CHLO</name>
<dbReference type="InterPro" id="IPR032675">
    <property type="entry name" value="LRR_dom_sf"/>
</dbReference>
<feature type="region of interest" description="Disordered" evidence="2">
    <location>
        <begin position="310"/>
        <end position="359"/>
    </location>
</feature>
<accession>A0A835TMD1</accession>
<evidence type="ECO:0000256" key="2">
    <source>
        <dbReference type="SAM" id="MobiDB-lite"/>
    </source>
</evidence>
<comment type="caution">
    <text evidence="3">The sequence shown here is derived from an EMBL/GenBank/DDBJ whole genome shotgun (WGS) entry which is preliminary data.</text>
</comment>
<dbReference type="Gene3D" id="3.80.10.10">
    <property type="entry name" value="Ribonuclease Inhibitor"/>
    <property type="match status" value="1"/>
</dbReference>
<keyword evidence="4" id="KW-1185">Reference proteome</keyword>
<comment type="subcellular location">
    <subcellularLocation>
        <location evidence="1">Cytoplasm</location>
        <location evidence="1">Cytoskeleton</location>
        <location evidence="1">Cilium axoneme</location>
    </subcellularLocation>
</comment>
<evidence type="ECO:0000313" key="3">
    <source>
        <dbReference type="EMBL" id="KAG2441396.1"/>
    </source>
</evidence>
<reference evidence="3" key="1">
    <citation type="journal article" date="2020" name="bioRxiv">
        <title>Comparative genomics of Chlamydomonas.</title>
        <authorList>
            <person name="Craig R.J."/>
            <person name="Hasan A.R."/>
            <person name="Ness R.W."/>
            <person name="Keightley P.D."/>
        </authorList>
    </citation>
    <scope>NUCLEOTIDE SEQUENCE</scope>
    <source>
        <strain evidence="3">CCAP 11/173</strain>
    </source>
</reference>
<evidence type="ECO:0000313" key="4">
    <source>
        <dbReference type="Proteomes" id="UP000613740"/>
    </source>
</evidence>
<organism evidence="3 4">
    <name type="scientific">Chlamydomonas schloesseri</name>
    <dbReference type="NCBI Taxonomy" id="2026947"/>
    <lineage>
        <taxon>Eukaryota</taxon>
        <taxon>Viridiplantae</taxon>
        <taxon>Chlorophyta</taxon>
        <taxon>core chlorophytes</taxon>
        <taxon>Chlorophyceae</taxon>
        <taxon>CS clade</taxon>
        <taxon>Chlamydomonadales</taxon>
        <taxon>Chlamydomonadaceae</taxon>
        <taxon>Chlamydomonas</taxon>
    </lineage>
</organism>
<feature type="compositionally biased region" description="Low complexity" evidence="2">
    <location>
        <begin position="340"/>
        <end position="359"/>
    </location>
</feature>
<dbReference type="EMBL" id="JAEHOD010000035">
    <property type="protein sequence ID" value="KAG2441396.1"/>
    <property type="molecule type" value="Genomic_DNA"/>
</dbReference>
<feature type="region of interest" description="Disordered" evidence="2">
    <location>
        <begin position="1"/>
        <end position="41"/>
    </location>
</feature>
<feature type="compositionally biased region" description="Low complexity" evidence="2">
    <location>
        <begin position="27"/>
        <end position="41"/>
    </location>
</feature>
<dbReference type="GO" id="GO:0005930">
    <property type="term" value="C:axoneme"/>
    <property type="evidence" value="ECO:0007669"/>
    <property type="project" value="UniProtKB-SubCell"/>
</dbReference>
<protein>
    <submittedName>
        <fullName evidence="3">Uncharacterized protein</fullName>
    </submittedName>
</protein>
<sequence>MKTALMPHQPACDRAGAVSSNATSDEPPSSNAAAATTPAASQGSLGGLTPELWQLVYSCSGSVLALRDLLRGRRVCRGFARQVVPKALRSAVLDRPLSQADLVALCRTFPHLQQLEFRSRPAAVAAAAAAAVAAERHGSGGDGGADGEEEEDDGAWDWGHWGDWSGQRRRRQAAQQQPLDLSAAGGVWLPELQELTVAFTPLRTCVFTTDNTPRLQRLTVVQLQVSLDGVTLRDGGAHFAASLSAPACPRLTAVAAARVLGVHGCHHLALPACTQLRLQGCEDLRGLRLWAPRLQLLDLSGCVSLSRVELPEEDADDEPAAAPPGCCSGDDAAVPEVGMQEQQQQPGPGPQQDPGKAGQHELLPASAAGLSRAGAALAPAGPAPGAAAAAAAGATGAKALEIHGRTQSRPPALVVDLSGTLATTTTLQHLRGHARVHKLLLPQGGACVCAGGGAVTAMGTPSFGGWVGGGEGQLVLGAGADRVAAGQGQGSTGGASTAASVALAAALAGASLQY</sequence>
<feature type="region of interest" description="Disordered" evidence="2">
    <location>
        <begin position="136"/>
        <end position="160"/>
    </location>
</feature>
<feature type="compositionally biased region" description="Acidic residues" evidence="2">
    <location>
        <begin position="145"/>
        <end position="155"/>
    </location>
</feature>
<evidence type="ECO:0000256" key="1">
    <source>
        <dbReference type="ARBA" id="ARBA00004430"/>
    </source>
</evidence>
<dbReference type="OrthoDB" id="548585at2759"/>
<gene>
    <name evidence="3" type="ORF">HYH02_009985</name>
</gene>